<proteinExistence type="predicted"/>
<dbReference type="EMBL" id="QVQA01000268">
    <property type="protein sequence ID" value="KAF5093184.1"/>
    <property type="molecule type" value="Genomic_DNA"/>
</dbReference>
<accession>A0ACB6UZ47</accession>
<reference evidence="1 2" key="1">
    <citation type="journal article" date="2020" name="Front. Microbiol.">
        <title>Phenotypic and Genetic Characterization of the Cheese Ripening Yeast Geotrichum candidum.</title>
        <authorList>
            <person name="Perkins V."/>
            <person name="Vignola S."/>
            <person name="Lessard M.H."/>
            <person name="Plante P.L."/>
            <person name="Corbeil J."/>
            <person name="Dugat-Bony E."/>
            <person name="Frenette M."/>
            <person name="Labrie S."/>
        </authorList>
    </citation>
    <scope>NUCLEOTIDE SEQUENCE [LARGE SCALE GENOMIC DNA]</scope>
    <source>
        <strain evidence="1 2">LMA-1147</strain>
    </source>
</reference>
<comment type="caution">
    <text evidence="1">The sequence shown here is derived from an EMBL/GenBank/DDBJ whole genome shotgun (WGS) entry which is preliminary data.</text>
</comment>
<organism evidence="1 2">
    <name type="scientific">Geotrichum galactomycetum</name>
    <dbReference type="NCBI Taxonomy" id="27317"/>
    <lineage>
        <taxon>Eukaryota</taxon>
        <taxon>Fungi</taxon>
        <taxon>Dikarya</taxon>
        <taxon>Ascomycota</taxon>
        <taxon>Saccharomycotina</taxon>
        <taxon>Dipodascomycetes</taxon>
        <taxon>Dipodascales</taxon>
        <taxon>Dipodascaceae</taxon>
        <taxon>Geotrichum</taxon>
    </lineage>
</organism>
<evidence type="ECO:0000313" key="1">
    <source>
        <dbReference type="EMBL" id="KAF5093184.1"/>
    </source>
</evidence>
<name>A0ACB6UZ47_9ASCO</name>
<protein>
    <submittedName>
        <fullName evidence="1">Uncharacterized protein</fullName>
    </submittedName>
</protein>
<sequence length="791" mass="89106">MLKTKLDQSSSSTPSLKNIFIAATFLKVLLFGAYHSTDFEVHRNWLAITNKLPVREWYTEKTSQWTLDYPPFFALFEYVLSLFVPAVVRADGALDIVEQGTYGWPTIVFQRTTVIVSELVLLGSLQWYIATTKGQSPASTDDRQARLRAFSIAGSIFLSPGLLIIDHIHFQYNGFMYGILIYSLIAARNQKLLLSGFLFAVLLCFKHIYLYLAPAYFAYLLRVYVLKSVPPANTKKRQNFGIWPVVGIDWNRTLKLGIAVVGTFVVAFGPFVYYGKQYDLLSRLFPFSRGLTHAYWAPNVWAIYSFIDRIGSFFSKTGATISSTRGIVGDVSFAILPEISPKLTFILTLFYQVLALIPLFLWPTFPRFLAAVTLCGYSSFLFGWHVHEKAILLVIFPFSFLALRDSRLLTTFVPLSVSGYLSLFPLLFTSGETLIKSLYTFVWFVMFHLSFKKLVKVRAYQKHIFLLDRAVLIYMVGFVPLMASSFVLDRIAGESAVPIPIIMWKFSALRQSSRLTKQAIVATATATSLSAYYAHLYLSPVSAMTDAEHGLHPPEYDWPHKGNLSTFDHASLRRGYQVYREVCSSCHSLSLVAWRTLVGVTHTSDEVREMASQFEYDDEPDDEGNPRKRAGKLADYMPEPYANEQAARAANQGAYPPDLSLMVKARHGGCDYIFALLTGYPDDPPAGVSLAPGLNYNPYFPGGGIAMGRVLFDGLVEYEDGTPATTTQMAKDVVSFLNWAAEPEHDDRKRAGLKAVIILSSLWAISVWVKRWKWAPIKTRKFIYNPPVSKK</sequence>
<evidence type="ECO:0000313" key="2">
    <source>
        <dbReference type="Proteomes" id="UP000744676"/>
    </source>
</evidence>
<keyword evidence="2" id="KW-1185">Reference proteome</keyword>
<dbReference type="Proteomes" id="UP000744676">
    <property type="component" value="Unassembled WGS sequence"/>
</dbReference>
<gene>
    <name evidence="1" type="ORF">D0Z00_004204</name>
</gene>